<evidence type="ECO:0000256" key="5">
    <source>
        <dbReference type="ARBA" id="ARBA00023002"/>
    </source>
</evidence>
<dbReference type="InterPro" id="IPR027450">
    <property type="entry name" value="AlkB-like"/>
</dbReference>
<proteinExistence type="inferred from homology"/>
<dbReference type="SUPFAM" id="SSF51197">
    <property type="entry name" value="Clavaminate synthase-like"/>
    <property type="match status" value="1"/>
</dbReference>
<evidence type="ECO:0000313" key="9">
    <source>
        <dbReference type="EMBL" id="TGJ71379.1"/>
    </source>
</evidence>
<keyword evidence="4" id="KW-0223">Dioxygenase</keyword>
<dbReference type="EMBL" id="SOZJ01000002">
    <property type="protein sequence ID" value="TGJ71379.1"/>
    <property type="molecule type" value="Genomic_DNA"/>
</dbReference>
<evidence type="ECO:0000256" key="2">
    <source>
        <dbReference type="ARBA" id="ARBA00007879"/>
    </source>
</evidence>
<feature type="region of interest" description="Disordered" evidence="8">
    <location>
        <begin position="98"/>
        <end position="145"/>
    </location>
</feature>
<dbReference type="GO" id="GO:0005634">
    <property type="term" value="C:nucleus"/>
    <property type="evidence" value="ECO:0007669"/>
    <property type="project" value="UniProtKB-SubCell"/>
</dbReference>
<keyword evidence="5" id="KW-0560">Oxidoreductase</keyword>
<feature type="compositionally biased region" description="Low complexity" evidence="8">
    <location>
        <begin position="98"/>
        <end position="124"/>
    </location>
</feature>
<evidence type="ECO:0000256" key="1">
    <source>
        <dbReference type="ARBA" id="ARBA00004123"/>
    </source>
</evidence>
<dbReference type="InterPro" id="IPR037151">
    <property type="entry name" value="AlkB-like_sf"/>
</dbReference>
<dbReference type="PROSITE" id="PS51471">
    <property type="entry name" value="FE2OG_OXY"/>
    <property type="match status" value="1"/>
</dbReference>
<dbReference type="Proteomes" id="UP000297595">
    <property type="component" value="Unassembled WGS sequence"/>
</dbReference>
<protein>
    <submittedName>
        <fullName evidence="9">Uncharacterized protein</fullName>
    </submittedName>
</protein>
<dbReference type="Gene3D" id="2.60.120.590">
    <property type="entry name" value="Alpha-ketoglutarate-dependent dioxygenase AlkB-like"/>
    <property type="match status" value="1"/>
</dbReference>
<comment type="caution">
    <text evidence="9">The sequence shown here is derived from an EMBL/GenBank/DDBJ whole genome shotgun (WGS) entry which is preliminary data.</text>
</comment>
<evidence type="ECO:0000256" key="3">
    <source>
        <dbReference type="ARBA" id="ARBA00022723"/>
    </source>
</evidence>
<feature type="compositionally biased region" description="Polar residues" evidence="8">
    <location>
        <begin position="125"/>
        <end position="134"/>
    </location>
</feature>
<evidence type="ECO:0000256" key="6">
    <source>
        <dbReference type="ARBA" id="ARBA00023004"/>
    </source>
</evidence>
<dbReference type="PANTHER" id="PTHR46030:SF1">
    <property type="entry name" value="ALPHA-KETOGLUTARATE-DEPENDENT DIOXYGENASE ALKB HOMOLOG 6"/>
    <property type="match status" value="1"/>
</dbReference>
<dbReference type="InterPro" id="IPR032862">
    <property type="entry name" value="ALKBH6"/>
</dbReference>
<dbReference type="AlphaFoldDB" id="A0A7C8TUD8"/>
<keyword evidence="7" id="KW-0539">Nucleus</keyword>
<dbReference type="InterPro" id="IPR005123">
    <property type="entry name" value="Oxoglu/Fe-dep_dioxygenase_dom"/>
</dbReference>
<feature type="region of interest" description="Disordered" evidence="8">
    <location>
        <begin position="192"/>
        <end position="235"/>
    </location>
</feature>
<name>A0A7C8TUD8_ORBOL</name>
<dbReference type="Pfam" id="PF13532">
    <property type="entry name" value="2OG-FeII_Oxy_2"/>
    <property type="match status" value="1"/>
</dbReference>
<evidence type="ECO:0000256" key="4">
    <source>
        <dbReference type="ARBA" id="ARBA00022964"/>
    </source>
</evidence>
<evidence type="ECO:0000256" key="8">
    <source>
        <dbReference type="SAM" id="MobiDB-lite"/>
    </source>
</evidence>
<evidence type="ECO:0000313" key="10">
    <source>
        <dbReference type="Proteomes" id="UP000297595"/>
    </source>
</evidence>
<comment type="subcellular location">
    <subcellularLocation>
        <location evidence="1">Nucleus</location>
    </subcellularLocation>
</comment>
<feature type="compositionally biased region" description="Low complexity" evidence="8">
    <location>
        <begin position="219"/>
        <end position="235"/>
    </location>
</feature>
<accession>A0A7C8TUD8</accession>
<keyword evidence="6" id="KW-0408">Iron</keyword>
<feature type="compositionally biased region" description="Acidic residues" evidence="8">
    <location>
        <begin position="202"/>
        <end position="211"/>
    </location>
</feature>
<dbReference type="GO" id="GO:0051213">
    <property type="term" value="F:dioxygenase activity"/>
    <property type="evidence" value="ECO:0007669"/>
    <property type="project" value="UniProtKB-KW"/>
</dbReference>
<dbReference type="GO" id="GO:0046872">
    <property type="term" value="F:metal ion binding"/>
    <property type="evidence" value="ECO:0007669"/>
    <property type="project" value="UniProtKB-KW"/>
</dbReference>
<comment type="similarity">
    <text evidence="2">Belongs to the alkB family.</text>
</comment>
<sequence>MSNTSLDHPDPDPVLHPLEAYKIKSLPPNAYYIPSFLTPTESTTLLSKISKHPWTTLTHRRLQPHPAPLTPSGHLLTTKSLPEFLVTPVVDRILSLSFTSSPSSSPSSSSLVSSSTSESNDSNSKNIGTKTTEGIFTKSPHSRPNHVLINEYPSGTGISPHEDGGAYFPVVCTVSLGAHIILQVTPKKKMVIDHNNNNSPKEEEEEEEEKEDGEKESSETITDDNNYTNKNDENNNTQTTVYKIFQEPNSLLITTDDMYTEHLHGIEAVKVDEGLTDQTVANWELLSEETRRRIVEGGGKVEREDVRISLTYRDVLKVKDAGKLFGGRALGKR</sequence>
<reference evidence="9 10" key="1">
    <citation type="submission" date="2019-03" db="EMBL/GenBank/DDBJ databases">
        <title>Nematode-trapping fungi genome.</title>
        <authorList>
            <person name="Vidal-Diez De Ulzurrun G."/>
        </authorList>
    </citation>
    <scope>NUCLEOTIDE SEQUENCE [LARGE SCALE GENOMIC DNA]</scope>
    <source>
        <strain evidence="9 10">TWF154</strain>
    </source>
</reference>
<dbReference type="PANTHER" id="PTHR46030">
    <property type="entry name" value="ALPHA-KETOGLUTARATE-DEPENDENT DIOXYGENASE ALKB HOMOLOG 6"/>
    <property type="match status" value="1"/>
</dbReference>
<organism evidence="9 10">
    <name type="scientific">Orbilia oligospora</name>
    <name type="common">Nematode-trapping fungus</name>
    <name type="synonym">Arthrobotrys oligospora</name>
    <dbReference type="NCBI Taxonomy" id="2813651"/>
    <lineage>
        <taxon>Eukaryota</taxon>
        <taxon>Fungi</taxon>
        <taxon>Dikarya</taxon>
        <taxon>Ascomycota</taxon>
        <taxon>Pezizomycotina</taxon>
        <taxon>Orbiliomycetes</taxon>
        <taxon>Orbiliales</taxon>
        <taxon>Orbiliaceae</taxon>
        <taxon>Orbilia</taxon>
    </lineage>
</organism>
<keyword evidence="3" id="KW-0479">Metal-binding</keyword>
<evidence type="ECO:0000256" key="7">
    <source>
        <dbReference type="ARBA" id="ARBA00023242"/>
    </source>
</evidence>
<gene>
    <name evidence="9" type="ORF">EYR41_003345</name>
</gene>